<dbReference type="EMBL" id="CP015405">
    <property type="protein sequence ID" value="ANU76198.1"/>
    <property type="molecule type" value="Genomic_DNA"/>
</dbReference>
<dbReference type="GO" id="GO:0008081">
    <property type="term" value="F:phosphoric diester hydrolase activity"/>
    <property type="evidence" value="ECO:0007669"/>
    <property type="project" value="InterPro"/>
</dbReference>
<keyword evidence="1" id="KW-0812">Transmembrane</keyword>
<evidence type="ECO:0000259" key="2">
    <source>
        <dbReference type="PROSITE" id="PS51704"/>
    </source>
</evidence>
<proteinExistence type="predicted"/>
<dbReference type="Proteomes" id="UP000092574">
    <property type="component" value="Chromosome"/>
</dbReference>
<dbReference type="KEGG" id="byl:A4V09_10715"/>
<reference evidence="3" key="1">
    <citation type="submission" date="2017-04" db="EMBL/GenBank/DDBJ databases">
        <title>Complete Genome Sequences of Twelve Strains of a Stable Defined Moderately Diverse Mouse Microbiota 2 (sDMDMm2).</title>
        <authorList>
            <person name="Uchimura Y."/>
            <person name="Wyss M."/>
            <person name="Brugiroux S."/>
            <person name="Limenitakis J.P."/>
            <person name="Stecher B."/>
            <person name="McCoy K.D."/>
            <person name="Macpherson A.J."/>
        </authorList>
    </citation>
    <scope>NUCLEOTIDE SEQUENCE</scope>
    <source>
        <strain evidence="3">YL58</strain>
    </source>
</reference>
<keyword evidence="1" id="KW-0472">Membrane</keyword>
<accession>A0A1C7IB03</accession>
<dbReference type="PANTHER" id="PTHR46211:SF1">
    <property type="entry name" value="GLYCEROPHOSPHODIESTER PHOSPHODIESTERASE, CYTOPLASMIC"/>
    <property type="match status" value="1"/>
</dbReference>
<dbReference type="PANTHER" id="PTHR46211">
    <property type="entry name" value="GLYCEROPHOSPHORYL DIESTER PHOSPHODIESTERASE"/>
    <property type="match status" value="1"/>
</dbReference>
<keyword evidence="4" id="KW-1185">Reference proteome</keyword>
<dbReference type="RefSeq" id="WP_065542373.1">
    <property type="nucleotide sequence ID" value="NZ_CP015405.2"/>
</dbReference>
<feature type="transmembrane region" description="Helical" evidence="1">
    <location>
        <begin position="6"/>
        <end position="23"/>
    </location>
</feature>
<dbReference type="PROSITE" id="PS51704">
    <property type="entry name" value="GP_PDE"/>
    <property type="match status" value="1"/>
</dbReference>
<evidence type="ECO:0000313" key="4">
    <source>
        <dbReference type="Proteomes" id="UP000092574"/>
    </source>
</evidence>
<dbReference type="InterPro" id="IPR030395">
    <property type="entry name" value="GP_PDE_dom"/>
</dbReference>
<keyword evidence="1" id="KW-1133">Transmembrane helix</keyword>
<dbReference type="InterPro" id="IPR017946">
    <property type="entry name" value="PLC-like_Pdiesterase_TIM-brl"/>
</dbReference>
<evidence type="ECO:0000313" key="3">
    <source>
        <dbReference type="EMBL" id="ANU76198.1"/>
    </source>
</evidence>
<dbReference type="SUPFAM" id="SSF51695">
    <property type="entry name" value="PLC-like phosphodiesterases"/>
    <property type="match status" value="1"/>
</dbReference>
<dbReference type="GO" id="GO:0006629">
    <property type="term" value="P:lipid metabolic process"/>
    <property type="evidence" value="ECO:0007669"/>
    <property type="project" value="InterPro"/>
</dbReference>
<dbReference type="STRING" id="1796616.A4V09_10715"/>
<organism evidence="3 4">
    <name type="scientific">Blautia pseudococcoides</name>
    <dbReference type="NCBI Taxonomy" id="1796616"/>
    <lineage>
        <taxon>Bacteria</taxon>
        <taxon>Bacillati</taxon>
        <taxon>Bacillota</taxon>
        <taxon>Clostridia</taxon>
        <taxon>Lachnospirales</taxon>
        <taxon>Lachnospiraceae</taxon>
        <taxon>Blautia</taxon>
    </lineage>
</organism>
<name>A0A1C7IB03_9FIRM</name>
<dbReference type="OrthoDB" id="384721at2"/>
<sequence length="277" mass="31973">MKSLLIMAAIVLLGFLLYFYCIMPRFTRKSQTRAFMHRLFAHRGLFDPKEGIPENSMPAFERAVLCGYPIELDVQVTKDNKIVVFHDYTLGRMCGIDLPLETKTYEELQKLSLQNTGEKIPLFSDVLKLVDGRVPLLIEIKLHSRHTYPCALVDKLLEGYKGSYCIESFNSLALFWYRRNRPGVVRGQLSSNLTSPVAEGGYVLSFLVKHLLTNCIGRPDFIAYCYKDSRNLSFCLVRHLYKTPVFAWTLRTPEAYEKCKKRFDSVIFDSFLPRKQA</sequence>
<evidence type="ECO:0000256" key="1">
    <source>
        <dbReference type="SAM" id="Phobius"/>
    </source>
</evidence>
<dbReference type="Gene3D" id="3.20.20.190">
    <property type="entry name" value="Phosphatidylinositol (PI) phosphodiesterase"/>
    <property type="match status" value="1"/>
</dbReference>
<gene>
    <name evidence="3" type="ORF">A4V09_10715</name>
</gene>
<protein>
    <submittedName>
        <fullName evidence="3">Glycerophosphodiester phosphodiesterase</fullName>
    </submittedName>
</protein>
<dbReference type="Pfam" id="PF03009">
    <property type="entry name" value="GDPD"/>
    <property type="match status" value="1"/>
</dbReference>
<dbReference type="AlphaFoldDB" id="A0A1C7IB03"/>
<feature type="domain" description="GP-PDE" evidence="2">
    <location>
        <begin position="37"/>
        <end position="277"/>
    </location>
</feature>